<dbReference type="Proteomes" id="UP000261811">
    <property type="component" value="Unassembled WGS sequence"/>
</dbReference>
<dbReference type="Pfam" id="PF07883">
    <property type="entry name" value="Cupin_2"/>
    <property type="match status" value="1"/>
</dbReference>
<reference evidence="2 3" key="1">
    <citation type="submission" date="2018-08" db="EMBL/GenBank/DDBJ databases">
        <title>Actinomadura jelena sp. nov., a novel Actinomycete isolated from soil in Chad.</title>
        <authorList>
            <person name="Shi L."/>
        </authorList>
    </citation>
    <scope>NUCLEOTIDE SEQUENCE [LARGE SCALE GENOMIC DNA]</scope>
    <source>
        <strain evidence="2 3">NEAU-G17</strain>
    </source>
</reference>
<feature type="domain" description="Cupin type-2" evidence="1">
    <location>
        <begin position="47"/>
        <end position="114"/>
    </location>
</feature>
<sequence>MSAGVSAPGTEQQPTVVRRLDALSFMDGPEHCREYLRNEHLWFGTSVVPVGATGAVDPGHDGSWEVFYCAAGHAVVTCGGAAFELEPGDALRIPPAVPHQISNVGEVPVVIVWAGGPGEGAGA</sequence>
<dbReference type="SUPFAM" id="SSF51182">
    <property type="entry name" value="RmlC-like cupins"/>
    <property type="match status" value="1"/>
</dbReference>
<dbReference type="InterPro" id="IPR014710">
    <property type="entry name" value="RmlC-like_jellyroll"/>
</dbReference>
<name>A0A372JIH2_9ACTN</name>
<evidence type="ECO:0000313" key="2">
    <source>
        <dbReference type="EMBL" id="RFU39815.1"/>
    </source>
</evidence>
<protein>
    <submittedName>
        <fullName evidence="2">Cupin domain-containing protein</fullName>
    </submittedName>
</protein>
<dbReference type="Gene3D" id="2.60.120.10">
    <property type="entry name" value="Jelly Rolls"/>
    <property type="match status" value="1"/>
</dbReference>
<comment type="caution">
    <text evidence="2">The sequence shown here is derived from an EMBL/GenBank/DDBJ whole genome shotgun (WGS) entry which is preliminary data.</text>
</comment>
<proteinExistence type="predicted"/>
<gene>
    <name evidence="2" type="ORF">DZF91_20445</name>
</gene>
<accession>A0A372JIH2</accession>
<dbReference type="InterPro" id="IPR011051">
    <property type="entry name" value="RmlC_Cupin_sf"/>
</dbReference>
<evidence type="ECO:0000313" key="3">
    <source>
        <dbReference type="Proteomes" id="UP000261811"/>
    </source>
</evidence>
<keyword evidence="3" id="KW-1185">Reference proteome</keyword>
<dbReference type="AlphaFoldDB" id="A0A372JIH2"/>
<dbReference type="OrthoDB" id="1973590at2"/>
<dbReference type="InterPro" id="IPR013096">
    <property type="entry name" value="Cupin_2"/>
</dbReference>
<organism evidence="2 3">
    <name type="scientific">Actinomadura logoneensis</name>
    <dbReference type="NCBI Taxonomy" id="2293572"/>
    <lineage>
        <taxon>Bacteria</taxon>
        <taxon>Bacillati</taxon>
        <taxon>Actinomycetota</taxon>
        <taxon>Actinomycetes</taxon>
        <taxon>Streptosporangiales</taxon>
        <taxon>Thermomonosporaceae</taxon>
        <taxon>Actinomadura</taxon>
    </lineage>
</organism>
<evidence type="ECO:0000259" key="1">
    <source>
        <dbReference type="Pfam" id="PF07883"/>
    </source>
</evidence>
<dbReference type="EMBL" id="QURH01000322">
    <property type="protein sequence ID" value="RFU39815.1"/>
    <property type="molecule type" value="Genomic_DNA"/>
</dbReference>
<dbReference type="RefSeq" id="WP_117359064.1">
    <property type="nucleotide sequence ID" value="NZ_QURH01000322.1"/>
</dbReference>